<dbReference type="GO" id="GO:0020037">
    <property type="term" value="F:heme binding"/>
    <property type="evidence" value="ECO:0007669"/>
    <property type="project" value="InterPro"/>
</dbReference>
<dbReference type="GO" id="GO:0005506">
    <property type="term" value="F:iron ion binding"/>
    <property type="evidence" value="ECO:0007669"/>
    <property type="project" value="InterPro"/>
</dbReference>
<accession>A0A6J4KVX4</accession>
<protein>
    <recommendedName>
        <fullName evidence="3">Cytochrome c</fullName>
    </recommendedName>
</protein>
<dbReference type="GO" id="GO:0022900">
    <property type="term" value="P:electron transport chain"/>
    <property type="evidence" value="ECO:0007669"/>
    <property type="project" value="InterPro"/>
</dbReference>
<dbReference type="Gene3D" id="1.20.120.10">
    <property type="entry name" value="Cytochrome c/b562"/>
    <property type="match status" value="1"/>
</dbReference>
<sequence>MNERPNTATQGHKSRYLFLFLLGLTIGIVATVMAVRALHARKDHFPESVMYVQQWHMGQLRTNLEQNRCAATDTVPHLRTLRALADDLEPAFPDLRDDQRYVQHASNMRAAVDGTLASPPMSCQALGAALKSVDDTCRACHQDFRS</sequence>
<name>A0A6J4KVX4_9GAMM</name>
<evidence type="ECO:0008006" key="3">
    <source>
        <dbReference type="Google" id="ProtNLM"/>
    </source>
</evidence>
<dbReference type="PROSITE" id="PS51009">
    <property type="entry name" value="CYTCII"/>
    <property type="match status" value="1"/>
</dbReference>
<dbReference type="InterPro" id="IPR002321">
    <property type="entry name" value="Cyt_c_II"/>
</dbReference>
<keyword evidence="1" id="KW-0812">Transmembrane</keyword>
<gene>
    <name evidence="2" type="ORF">AVDCRST_MAG71-994</name>
</gene>
<proteinExistence type="predicted"/>
<dbReference type="InterPro" id="IPR010980">
    <property type="entry name" value="Cyt_c/b562"/>
</dbReference>
<feature type="transmembrane region" description="Helical" evidence="1">
    <location>
        <begin position="16"/>
        <end position="35"/>
    </location>
</feature>
<dbReference type="AlphaFoldDB" id="A0A6J4KVX4"/>
<keyword evidence="1" id="KW-1133">Transmembrane helix</keyword>
<keyword evidence="1" id="KW-0472">Membrane</keyword>
<reference evidence="2" key="1">
    <citation type="submission" date="2020-02" db="EMBL/GenBank/DDBJ databases">
        <authorList>
            <person name="Meier V. D."/>
        </authorList>
    </citation>
    <scope>NUCLEOTIDE SEQUENCE</scope>
    <source>
        <strain evidence="2">AVDCRST_MAG71</strain>
    </source>
</reference>
<dbReference type="EMBL" id="CADCUA010000265">
    <property type="protein sequence ID" value="CAA9315798.1"/>
    <property type="molecule type" value="Genomic_DNA"/>
</dbReference>
<dbReference type="SUPFAM" id="SSF47175">
    <property type="entry name" value="Cytochromes"/>
    <property type="match status" value="1"/>
</dbReference>
<dbReference type="GO" id="GO:0009055">
    <property type="term" value="F:electron transfer activity"/>
    <property type="evidence" value="ECO:0007669"/>
    <property type="project" value="InterPro"/>
</dbReference>
<evidence type="ECO:0000256" key="1">
    <source>
        <dbReference type="SAM" id="Phobius"/>
    </source>
</evidence>
<organism evidence="2">
    <name type="scientific">uncultured Lysobacter sp</name>
    <dbReference type="NCBI Taxonomy" id="271060"/>
    <lineage>
        <taxon>Bacteria</taxon>
        <taxon>Pseudomonadati</taxon>
        <taxon>Pseudomonadota</taxon>
        <taxon>Gammaproteobacteria</taxon>
        <taxon>Lysobacterales</taxon>
        <taxon>Lysobacteraceae</taxon>
        <taxon>Lysobacter</taxon>
        <taxon>environmental samples</taxon>
    </lineage>
</organism>
<evidence type="ECO:0000313" key="2">
    <source>
        <dbReference type="EMBL" id="CAA9315798.1"/>
    </source>
</evidence>